<feature type="non-terminal residue" evidence="2">
    <location>
        <position position="1"/>
    </location>
</feature>
<dbReference type="AlphaFoldDB" id="A0A8J1Y873"/>
<sequence length="117" mass="12977">DGVFMSYQDPDPMLVTSVAVRTANVQAAGYWKVDMPNAIVVHSPPNYIYKFLAADIKWQPSRTVLFQLMACKDAHIVLTDKWNDLTGKLYEIVIGTASNSACIIRAGRDTDAKVTQN</sequence>
<organism evidence="2 3">
    <name type="scientific">Owenia fusiformis</name>
    <name type="common">Polychaete worm</name>
    <dbReference type="NCBI Taxonomy" id="6347"/>
    <lineage>
        <taxon>Eukaryota</taxon>
        <taxon>Metazoa</taxon>
        <taxon>Spiralia</taxon>
        <taxon>Lophotrochozoa</taxon>
        <taxon>Annelida</taxon>
        <taxon>Polychaeta</taxon>
        <taxon>Sedentaria</taxon>
        <taxon>Canalipalpata</taxon>
        <taxon>Sabellida</taxon>
        <taxon>Oweniida</taxon>
        <taxon>Oweniidae</taxon>
        <taxon>Owenia</taxon>
    </lineage>
</organism>
<keyword evidence="3" id="KW-1185">Reference proteome</keyword>
<proteinExistence type="predicted"/>
<feature type="non-terminal residue" evidence="2">
    <location>
        <position position="117"/>
    </location>
</feature>
<dbReference type="Pfam" id="PF12248">
    <property type="entry name" value="Methyltransf_FA"/>
    <property type="match status" value="1"/>
</dbReference>
<dbReference type="EMBL" id="CAIIXF020000003">
    <property type="protein sequence ID" value="CAH1780144.1"/>
    <property type="molecule type" value="Genomic_DNA"/>
</dbReference>
<evidence type="ECO:0000313" key="2">
    <source>
        <dbReference type="EMBL" id="CAH1780144.1"/>
    </source>
</evidence>
<accession>A0A8J1Y873</accession>
<evidence type="ECO:0000259" key="1">
    <source>
        <dbReference type="Pfam" id="PF12248"/>
    </source>
</evidence>
<feature type="domain" description="Farnesoic acid O-methyl transferase" evidence="1">
    <location>
        <begin position="62"/>
        <end position="114"/>
    </location>
</feature>
<dbReference type="Proteomes" id="UP000749559">
    <property type="component" value="Unassembled WGS sequence"/>
</dbReference>
<evidence type="ECO:0000313" key="3">
    <source>
        <dbReference type="Proteomes" id="UP000749559"/>
    </source>
</evidence>
<comment type="caution">
    <text evidence="2">The sequence shown here is derived from an EMBL/GenBank/DDBJ whole genome shotgun (WGS) entry which is preliminary data.</text>
</comment>
<name>A0A8J1Y873_OWEFU</name>
<dbReference type="InterPro" id="IPR022041">
    <property type="entry name" value="Methyltransf_FA"/>
</dbReference>
<reference evidence="2" key="1">
    <citation type="submission" date="2022-03" db="EMBL/GenBank/DDBJ databases">
        <authorList>
            <person name="Martin C."/>
        </authorList>
    </citation>
    <scope>NUCLEOTIDE SEQUENCE</scope>
</reference>
<gene>
    <name evidence="2" type="ORF">OFUS_LOCUS6874</name>
</gene>
<protein>
    <recommendedName>
        <fullName evidence="1">Farnesoic acid O-methyl transferase domain-containing protein</fullName>
    </recommendedName>
</protein>